<dbReference type="Pfam" id="PF15978">
    <property type="entry name" value="TnsD"/>
    <property type="match status" value="1"/>
</dbReference>
<dbReference type="EMBL" id="CP126114">
    <property type="protein sequence ID" value="WHY86527.1"/>
    <property type="molecule type" value="Genomic_DNA"/>
</dbReference>
<dbReference type="Proteomes" id="UP001178288">
    <property type="component" value="Chromosome"/>
</dbReference>
<accession>A0AA95MM37</accession>
<keyword evidence="1" id="KW-0175">Coiled coil</keyword>
<evidence type="ECO:0000256" key="1">
    <source>
        <dbReference type="SAM" id="Coils"/>
    </source>
</evidence>
<organism evidence="4 5">
    <name type="scientific">Neobacillus novalis</name>
    <dbReference type="NCBI Taxonomy" id="220687"/>
    <lineage>
        <taxon>Bacteria</taxon>
        <taxon>Bacillati</taxon>
        <taxon>Bacillota</taxon>
        <taxon>Bacilli</taxon>
        <taxon>Bacillales</taxon>
        <taxon>Bacillaceae</taxon>
        <taxon>Neobacillus</taxon>
    </lineage>
</organism>
<sequence length="627" mass="73682">MLHWFPTPYPDELLYSVLARYHVRSGNTSPKMTTEDLFEKRTVRSVWDLPANLNFLLSQLGSYWDAEQLINNHTMYPYYGAFLLPKQAKQVKQSMMENKGSTIHTRIGVAASNVKLKTNLWVCRDCIKEDMDTLGETYWRRVHQAPGVFMCSKHEKVLEETNVSVKAQNQHEYIIATPSVEGTKNNLDELKKEEVRLLIKVAKATETLLNNTHLQKTDNTLREKYLTLIKQKGYASINGFLKRDRLYQCFGATFSERSLELLQSQVYIEESDWLTMIFQKHRKSFHPIRHLLVMMFLETDLNHLFGKMEYLPFGKGSWLCLNVACPNHHKPVVTDLTITTCYDTRKPVGTFHCVCGFVFSRRGPDQNREDKYRIGTIKEYGHVWKEKLLELVNEGNTLTEIAKELQADRATIKKYAAEMELKVSWKLPKVEKKNVNQTLEDFETQLTERKNKWLELQEEYPEKSKTELRKMAPDVYAFLYRNDSDWLNDNSPVKKRIQTPNQRVDWEKRDKELLKQIKKVVQTWDMEAEKPTRITITSIGKKLNELSLFQKKADKLPKTMEYIRKVSEDTVSFQKRRVEVTLEKLKKEDEPILEWKIYKKAGLRPTVSNEVKRLITLRTTEYETVNQ</sequence>
<dbReference type="AlphaFoldDB" id="A0AA95MM37"/>
<dbReference type="Pfam" id="PF06527">
    <property type="entry name" value="TniQ"/>
    <property type="match status" value="1"/>
</dbReference>
<evidence type="ECO:0000313" key="4">
    <source>
        <dbReference type="EMBL" id="WHY86527.1"/>
    </source>
</evidence>
<name>A0AA95MM37_9BACI</name>
<gene>
    <name evidence="4" type="ORF">QNH39_01110</name>
</gene>
<dbReference type="InterPro" id="IPR032750">
    <property type="entry name" value="TnsD_C"/>
</dbReference>
<feature type="domain" description="TniQ" evidence="2">
    <location>
        <begin position="4"/>
        <end position="155"/>
    </location>
</feature>
<feature type="domain" description="Transposon Tn7 transposition protein TnsD C-terminal" evidence="3">
    <location>
        <begin position="202"/>
        <end position="563"/>
    </location>
</feature>
<evidence type="ECO:0000313" key="5">
    <source>
        <dbReference type="Proteomes" id="UP001178288"/>
    </source>
</evidence>
<keyword evidence="5" id="KW-1185">Reference proteome</keyword>
<dbReference type="RefSeq" id="WP_066148023.1">
    <property type="nucleotide sequence ID" value="NZ_CP126114.1"/>
</dbReference>
<protein>
    <submittedName>
        <fullName evidence="4">TnsD family transposase</fullName>
    </submittedName>
</protein>
<reference evidence="4" key="1">
    <citation type="submission" date="2023-05" db="EMBL/GenBank/DDBJ databases">
        <title>Comparative genomics of Bacillaceae isolates and their secondary metabolite potential.</title>
        <authorList>
            <person name="Song L."/>
            <person name="Nielsen L.J."/>
            <person name="Mohite O."/>
            <person name="Xu X."/>
            <person name="Weber T."/>
            <person name="Kovacs A.T."/>
        </authorList>
    </citation>
    <scope>NUCLEOTIDE SEQUENCE</scope>
    <source>
        <strain evidence="4">XLM17</strain>
    </source>
</reference>
<dbReference type="KEGG" id="nnv:QNH39_01110"/>
<evidence type="ECO:0000259" key="3">
    <source>
        <dbReference type="Pfam" id="PF15978"/>
    </source>
</evidence>
<dbReference type="InterPro" id="IPR009492">
    <property type="entry name" value="TniQ"/>
</dbReference>
<evidence type="ECO:0000259" key="2">
    <source>
        <dbReference type="Pfam" id="PF06527"/>
    </source>
</evidence>
<proteinExistence type="predicted"/>
<feature type="coiled-coil region" evidence="1">
    <location>
        <begin position="180"/>
        <end position="207"/>
    </location>
</feature>